<comment type="caution">
    <text evidence="1">The sequence shown here is derived from an EMBL/GenBank/DDBJ whole genome shotgun (WGS) entry which is preliminary data.</text>
</comment>
<dbReference type="AlphaFoldDB" id="A0A9J5ZVR5"/>
<reference evidence="1 2" key="1">
    <citation type="submission" date="2020-09" db="EMBL/GenBank/DDBJ databases">
        <title>De no assembly of potato wild relative species, Solanum commersonii.</title>
        <authorList>
            <person name="Cho K."/>
        </authorList>
    </citation>
    <scope>NUCLEOTIDE SEQUENCE [LARGE SCALE GENOMIC DNA]</scope>
    <source>
        <strain evidence="1">LZ3.2</strain>
        <tissue evidence="1">Leaf</tissue>
    </source>
</reference>
<name>A0A9J5ZVR5_SOLCO</name>
<gene>
    <name evidence="1" type="ORF">H5410_016198</name>
</gene>
<evidence type="ECO:0000313" key="1">
    <source>
        <dbReference type="EMBL" id="KAG5616374.1"/>
    </source>
</evidence>
<protein>
    <submittedName>
        <fullName evidence="1">Uncharacterized protein</fullName>
    </submittedName>
</protein>
<sequence>MAWGFQSHNHRIKGDNVPKSDVVAAAMVRLLRSVSAQKEMMEGMVSGKGTRWHAADGLYYFGKDENVLSNLDRPIV</sequence>
<accession>A0A9J5ZVR5</accession>
<keyword evidence="2" id="KW-1185">Reference proteome</keyword>
<evidence type="ECO:0000313" key="2">
    <source>
        <dbReference type="Proteomes" id="UP000824120"/>
    </source>
</evidence>
<dbReference type="EMBL" id="JACXVP010000003">
    <property type="protein sequence ID" value="KAG5616374.1"/>
    <property type="molecule type" value="Genomic_DNA"/>
</dbReference>
<dbReference type="Proteomes" id="UP000824120">
    <property type="component" value="Chromosome 3"/>
</dbReference>
<organism evidence="1 2">
    <name type="scientific">Solanum commersonii</name>
    <name type="common">Commerson's wild potato</name>
    <name type="synonym">Commerson's nightshade</name>
    <dbReference type="NCBI Taxonomy" id="4109"/>
    <lineage>
        <taxon>Eukaryota</taxon>
        <taxon>Viridiplantae</taxon>
        <taxon>Streptophyta</taxon>
        <taxon>Embryophyta</taxon>
        <taxon>Tracheophyta</taxon>
        <taxon>Spermatophyta</taxon>
        <taxon>Magnoliopsida</taxon>
        <taxon>eudicotyledons</taxon>
        <taxon>Gunneridae</taxon>
        <taxon>Pentapetalae</taxon>
        <taxon>asterids</taxon>
        <taxon>lamiids</taxon>
        <taxon>Solanales</taxon>
        <taxon>Solanaceae</taxon>
        <taxon>Solanoideae</taxon>
        <taxon>Solaneae</taxon>
        <taxon>Solanum</taxon>
    </lineage>
</organism>
<proteinExistence type="predicted"/>